<evidence type="ECO:0000256" key="2">
    <source>
        <dbReference type="SAM" id="Phobius"/>
    </source>
</evidence>
<feature type="domain" description="Sporulation membrane protein YtrI C-terminal" evidence="3">
    <location>
        <begin position="80"/>
        <end position="151"/>
    </location>
</feature>
<dbReference type="RefSeq" id="WP_018249159.1">
    <property type="nucleotide sequence ID" value="NZ_SOEG01000002.1"/>
</dbReference>
<evidence type="ECO:0000256" key="1">
    <source>
        <dbReference type="SAM" id="Coils"/>
    </source>
</evidence>
<protein>
    <recommendedName>
        <fullName evidence="3">Sporulation membrane protein YtrI C-terminal domain-containing protein</fullName>
    </recommendedName>
</protein>
<dbReference type="Pfam" id="PF26347">
    <property type="entry name" value="YtrI_sporulation"/>
    <property type="match status" value="1"/>
</dbReference>
<keyword evidence="2" id="KW-0472">Membrane</keyword>
<dbReference type="EMBL" id="SOEG01000002">
    <property type="protein sequence ID" value="TDX58948.1"/>
    <property type="molecule type" value="Genomic_DNA"/>
</dbReference>
<comment type="caution">
    <text evidence="4">The sequence shown here is derived from an EMBL/GenBank/DDBJ whole genome shotgun (WGS) entry which is preliminary data.</text>
</comment>
<keyword evidence="1" id="KW-0175">Coiled coil</keyword>
<feature type="coiled-coil region" evidence="1">
    <location>
        <begin position="39"/>
        <end position="73"/>
    </location>
</feature>
<gene>
    <name evidence="4" type="ORF">C7959_10286</name>
</gene>
<organism evidence="4 5">
    <name type="scientific">Orenia marismortui</name>
    <dbReference type="NCBI Taxonomy" id="46469"/>
    <lineage>
        <taxon>Bacteria</taxon>
        <taxon>Bacillati</taxon>
        <taxon>Bacillota</taxon>
        <taxon>Clostridia</taxon>
        <taxon>Halanaerobiales</taxon>
        <taxon>Halobacteroidaceae</taxon>
        <taxon>Orenia</taxon>
    </lineage>
</organism>
<proteinExistence type="predicted"/>
<keyword evidence="5" id="KW-1185">Reference proteome</keyword>
<dbReference type="AlphaFoldDB" id="A0A4R8HHR5"/>
<evidence type="ECO:0000259" key="3">
    <source>
        <dbReference type="Pfam" id="PF26347"/>
    </source>
</evidence>
<name>A0A4R8HHR5_9FIRM</name>
<dbReference type="Proteomes" id="UP000295832">
    <property type="component" value="Unassembled WGS sequence"/>
</dbReference>
<accession>A0A4R8HHR5</accession>
<evidence type="ECO:0000313" key="5">
    <source>
        <dbReference type="Proteomes" id="UP000295832"/>
    </source>
</evidence>
<reference evidence="4 5" key="1">
    <citation type="submission" date="2019-03" db="EMBL/GenBank/DDBJ databases">
        <title>Subsurface microbial communities from deep shales in Ohio and West Virginia, USA.</title>
        <authorList>
            <person name="Wrighton K."/>
        </authorList>
    </citation>
    <scope>NUCLEOTIDE SEQUENCE [LARGE SCALE GENOMIC DNA]</scope>
    <source>
        <strain evidence="4 5">MSL 6dP</strain>
    </source>
</reference>
<evidence type="ECO:0000313" key="4">
    <source>
        <dbReference type="EMBL" id="TDX58948.1"/>
    </source>
</evidence>
<sequence length="157" mass="18317">MTFNFLTLTKQDLLRMFACFILGMIFGITLFNLLVAQQLDQLIFEKEELLSKIDNQQTQLNNLEESLAQERRKVIKNLSIDIENKLDKHIKQELKKDIFEILKTLIGRDISKVDGKLLAGTLDQRTVIIEKKSYQLNLIWIIIQANSSFSFKVIEKE</sequence>
<dbReference type="InterPro" id="IPR058620">
    <property type="entry name" value="YtrI_C"/>
</dbReference>
<feature type="transmembrane region" description="Helical" evidence="2">
    <location>
        <begin position="13"/>
        <end position="36"/>
    </location>
</feature>
<keyword evidence="2" id="KW-1133">Transmembrane helix</keyword>
<dbReference type="STRING" id="926561.GCA_000379025_01991"/>
<keyword evidence="2" id="KW-0812">Transmembrane</keyword>